<dbReference type="Gene3D" id="3.30.2180.10">
    <property type="entry name" value="ATP12-like"/>
    <property type="match status" value="1"/>
</dbReference>
<evidence type="ECO:0000256" key="3">
    <source>
        <dbReference type="ARBA" id="ARBA00023186"/>
    </source>
</evidence>
<accession>A0A8J7M6C2</accession>
<dbReference type="InterPro" id="IPR011419">
    <property type="entry name" value="ATP12_ATP_synth-F1-assembly"/>
</dbReference>
<evidence type="ECO:0000313" key="4">
    <source>
        <dbReference type="EMBL" id="MBK0398995.1"/>
    </source>
</evidence>
<evidence type="ECO:0000256" key="2">
    <source>
        <dbReference type="ARBA" id="ARBA00022946"/>
    </source>
</evidence>
<dbReference type="PANTHER" id="PTHR21013:SF10">
    <property type="entry name" value="ATP SYNTHASE MITOCHONDRIAL F1 COMPLEX ASSEMBLY FACTOR 2"/>
    <property type="match status" value="1"/>
</dbReference>
<dbReference type="PANTHER" id="PTHR21013">
    <property type="entry name" value="ATP SYNTHASE MITOCHONDRIAL F1 COMPLEX ASSEMBLY FACTOR 2/ATP12 PROTEIN, MITOCHONDRIAL PRECURSOR"/>
    <property type="match status" value="1"/>
</dbReference>
<name>A0A8J7M6C2_9RHOB</name>
<proteinExistence type="inferred from homology"/>
<reference evidence="4" key="1">
    <citation type="submission" date="2020-12" db="EMBL/GenBank/DDBJ databases">
        <title>Bacterial taxonomy.</title>
        <authorList>
            <person name="Pan X."/>
        </authorList>
    </citation>
    <scope>NUCLEOTIDE SEQUENCE</scope>
    <source>
        <strain evidence="4">M0105</strain>
    </source>
</reference>
<organism evidence="4 5">
    <name type="scientific">Thermohalobaculum xanthum</name>
    <dbReference type="NCBI Taxonomy" id="2753746"/>
    <lineage>
        <taxon>Bacteria</taxon>
        <taxon>Pseudomonadati</taxon>
        <taxon>Pseudomonadota</taxon>
        <taxon>Alphaproteobacteria</taxon>
        <taxon>Rhodobacterales</taxon>
        <taxon>Paracoccaceae</taxon>
        <taxon>Thermohalobaculum</taxon>
    </lineage>
</organism>
<dbReference type="GO" id="GO:0043461">
    <property type="term" value="P:proton-transporting ATP synthase complex assembly"/>
    <property type="evidence" value="ECO:0007669"/>
    <property type="project" value="InterPro"/>
</dbReference>
<evidence type="ECO:0000313" key="5">
    <source>
        <dbReference type="Proteomes" id="UP000655420"/>
    </source>
</evidence>
<comment type="caution">
    <text evidence="4">The sequence shown here is derived from an EMBL/GenBank/DDBJ whole genome shotgun (WGS) entry which is preliminary data.</text>
</comment>
<dbReference type="RefSeq" id="WP_200608781.1">
    <property type="nucleotide sequence ID" value="NZ_JAEHHL010000002.1"/>
</dbReference>
<protein>
    <submittedName>
        <fullName evidence="4">ATPase</fullName>
    </submittedName>
</protein>
<dbReference type="SUPFAM" id="SSF160909">
    <property type="entry name" value="ATP12-like"/>
    <property type="match status" value="1"/>
</dbReference>
<comment type="similarity">
    <text evidence="1">Belongs to the ATP12 family.</text>
</comment>
<dbReference type="Pfam" id="PF07542">
    <property type="entry name" value="ATP12"/>
    <property type="match status" value="1"/>
</dbReference>
<dbReference type="InterPro" id="IPR042272">
    <property type="entry name" value="ATP12_ATP_synth-F1-assembly_N"/>
</dbReference>
<keyword evidence="3" id="KW-0143">Chaperone</keyword>
<dbReference type="InterPro" id="IPR023335">
    <property type="entry name" value="ATP12_ortho_dom_sf"/>
</dbReference>
<dbReference type="AlphaFoldDB" id="A0A8J7M6C2"/>
<dbReference type="EMBL" id="JAEHHL010000002">
    <property type="protein sequence ID" value="MBK0398995.1"/>
    <property type="molecule type" value="Genomic_DNA"/>
</dbReference>
<keyword evidence="5" id="KW-1185">Reference proteome</keyword>
<dbReference type="Proteomes" id="UP000655420">
    <property type="component" value="Unassembled WGS sequence"/>
</dbReference>
<keyword evidence="2" id="KW-0809">Transit peptide</keyword>
<evidence type="ECO:0000256" key="1">
    <source>
        <dbReference type="ARBA" id="ARBA00008231"/>
    </source>
</evidence>
<dbReference type="Gene3D" id="1.10.3580.10">
    <property type="entry name" value="ATP12 ATPase"/>
    <property type="match status" value="1"/>
</dbReference>
<sequence length="232" mass="25314">MKRFWKEARPHEVEGGFEVRLDARPVRTPAKAPMILPTRALAEAVAAEWSAQGDEVRPAEMPLTRAANSTIDRVIAARREVAKAIAAFGETDLLCYRAPFPPELADQQAAGWDPMLDWADEALGARLLPGEGVMHVAQDPAAVAALARAVDAHDPWELTALHELVTLSGSLVLGLAVSHGWLDAPEAWRLSRIEEAWNIREWGEDEEAAAQACRREADFGHAARLLGLLRAA</sequence>
<gene>
    <name evidence="4" type="ORF">H0I76_07325</name>
</gene>